<sequence>MKIQVLSKRKKEHGLDHYTESDMVEIHAFLYDEDCLWLTIGKKRYGINLEEVKKMRRKILKDLRSE</sequence>
<name>A0A0F9RTC3_9ZZZZ</name>
<protein>
    <submittedName>
        <fullName evidence="1">Uncharacterized protein</fullName>
    </submittedName>
</protein>
<dbReference type="EMBL" id="LAZR01000780">
    <property type="protein sequence ID" value="KKN57974.1"/>
    <property type="molecule type" value="Genomic_DNA"/>
</dbReference>
<evidence type="ECO:0000313" key="1">
    <source>
        <dbReference type="EMBL" id="KKN57974.1"/>
    </source>
</evidence>
<proteinExistence type="predicted"/>
<gene>
    <name evidence="1" type="ORF">LCGC14_0556320</name>
</gene>
<accession>A0A0F9RTC3</accession>
<reference evidence="1" key="1">
    <citation type="journal article" date="2015" name="Nature">
        <title>Complex archaea that bridge the gap between prokaryotes and eukaryotes.</title>
        <authorList>
            <person name="Spang A."/>
            <person name="Saw J.H."/>
            <person name="Jorgensen S.L."/>
            <person name="Zaremba-Niedzwiedzka K."/>
            <person name="Martijn J."/>
            <person name="Lind A.E."/>
            <person name="van Eijk R."/>
            <person name="Schleper C."/>
            <person name="Guy L."/>
            <person name="Ettema T.J."/>
        </authorList>
    </citation>
    <scope>NUCLEOTIDE SEQUENCE</scope>
</reference>
<dbReference type="AlphaFoldDB" id="A0A0F9RTC3"/>
<comment type="caution">
    <text evidence="1">The sequence shown here is derived from an EMBL/GenBank/DDBJ whole genome shotgun (WGS) entry which is preliminary data.</text>
</comment>
<organism evidence="1">
    <name type="scientific">marine sediment metagenome</name>
    <dbReference type="NCBI Taxonomy" id="412755"/>
    <lineage>
        <taxon>unclassified sequences</taxon>
        <taxon>metagenomes</taxon>
        <taxon>ecological metagenomes</taxon>
    </lineage>
</organism>